<accession>A6KLP5</accession>
<organism evidence="1 2">
    <name type="scientific">Rattus norvegicus</name>
    <name type="common">Rat</name>
    <dbReference type="NCBI Taxonomy" id="10116"/>
    <lineage>
        <taxon>Eukaryota</taxon>
        <taxon>Metazoa</taxon>
        <taxon>Chordata</taxon>
        <taxon>Craniata</taxon>
        <taxon>Vertebrata</taxon>
        <taxon>Euteleostomi</taxon>
        <taxon>Mammalia</taxon>
        <taxon>Eutheria</taxon>
        <taxon>Euarchontoglires</taxon>
        <taxon>Glires</taxon>
        <taxon>Rodentia</taxon>
        <taxon>Myomorpha</taxon>
        <taxon>Muroidea</taxon>
        <taxon>Muridae</taxon>
        <taxon>Murinae</taxon>
        <taxon>Rattus</taxon>
    </lineage>
</organism>
<gene>
    <name evidence="1" type="ORF">rCG_45193</name>
</gene>
<reference evidence="2" key="1">
    <citation type="submission" date="2005-09" db="EMBL/GenBank/DDBJ databases">
        <authorList>
            <person name="Mural R.J."/>
            <person name="Li P.W."/>
            <person name="Adams M.D."/>
            <person name="Amanatides P.G."/>
            <person name="Baden-Tillson H."/>
            <person name="Barnstead M."/>
            <person name="Chin S.H."/>
            <person name="Dew I."/>
            <person name="Evans C.A."/>
            <person name="Ferriera S."/>
            <person name="Flanigan M."/>
            <person name="Fosler C."/>
            <person name="Glodek A."/>
            <person name="Gu Z."/>
            <person name="Holt R.A."/>
            <person name="Jennings D."/>
            <person name="Kraft C.L."/>
            <person name="Lu F."/>
            <person name="Nguyen T."/>
            <person name="Nusskern D.R."/>
            <person name="Pfannkoch C.M."/>
            <person name="Sitter C."/>
            <person name="Sutton G.G."/>
            <person name="Venter J.C."/>
            <person name="Wang Z."/>
            <person name="Woodage T."/>
            <person name="Zheng X.H."/>
            <person name="Zhong F."/>
        </authorList>
    </citation>
    <scope>NUCLEOTIDE SEQUENCE [LARGE SCALE GENOMIC DNA]</scope>
    <source>
        <strain>BN</strain>
        <strain evidence="2">Sprague-Dawley</strain>
    </source>
</reference>
<dbReference type="Proteomes" id="UP000234681">
    <property type="component" value="Chromosome 17"/>
</dbReference>
<proteinExistence type="predicted"/>
<evidence type="ECO:0000313" key="2">
    <source>
        <dbReference type="Proteomes" id="UP000234681"/>
    </source>
</evidence>
<sequence>MSGRGKGGARVWAKGALSATAKSCATTYRASLSPPSAAWPGAEE</sequence>
<name>A6KLP5_RAT</name>
<evidence type="ECO:0000313" key="1">
    <source>
        <dbReference type="EMBL" id="EDL86590.1"/>
    </source>
</evidence>
<dbReference type="AlphaFoldDB" id="A6KLP5"/>
<dbReference type="EMBL" id="CH474064">
    <property type="protein sequence ID" value="EDL86590.1"/>
    <property type="molecule type" value="Genomic_DNA"/>
</dbReference>
<protein>
    <submittedName>
        <fullName evidence="1">RCG45193</fullName>
    </submittedName>
</protein>